<evidence type="ECO:0000256" key="5">
    <source>
        <dbReference type="ARBA" id="ARBA00023242"/>
    </source>
</evidence>
<dbReference type="Gene3D" id="2.20.25.80">
    <property type="entry name" value="WRKY domain"/>
    <property type="match status" value="1"/>
</dbReference>
<dbReference type="PANTHER" id="PTHR32096">
    <property type="entry name" value="WRKY TRANSCRIPTION FACTOR 30-RELATED-RELATED"/>
    <property type="match status" value="1"/>
</dbReference>
<keyword evidence="4" id="KW-0804">Transcription</keyword>
<dbReference type="PANTHER" id="PTHR32096:SF80">
    <property type="entry name" value="WRKY TRANSCRIPTION FACTOR 27-RELATED"/>
    <property type="match status" value="1"/>
</dbReference>
<dbReference type="GO" id="GO:0000976">
    <property type="term" value="F:transcription cis-regulatory region binding"/>
    <property type="evidence" value="ECO:0007669"/>
    <property type="project" value="TreeGrafter"/>
</dbReference>
<feature type="region of interest" description="Disordered" evidence="7">
    <location>
        <begin position="86"/>
        <end position="183"/>
    </location>
</feature>
<evidence type="ECO:0000313" key="10">
    <source>
        <dbReference type="Proteomes" id="UP000436088"/>
    </source>
</evidence>
<keyword evidence="2" id="KW-0805">Transcription regulation</keyword>
<dbReference type="OrthoDB" id="662136at2759"/>
<accession>A0A6A3AMR6</accession>
<sequence length="369" mass="40278">MAEDWDLYAVLRSCKTAAADTSRYAAVERSGSDNKNDRNCGSFREDPLACLASLTFEEEDDPFTFKIGSLHDSYKPFLTKVDPTTNQGMDPCSSSSVHGGSSGQLHHHHHHHHHHRLQQHQQEPQTTTTVGVGSPLTPTSAPMFSFGGFGNQQQPPSQQLQQRVQSQAQTPRSRKRKNQMKRTVCHVTGDNLSSDPWAWRKYGQKPIKGSTYPRNYYRCSSSKGCSARKQLERSNTDPNVFIVTYNGEHTHPKPTHRNSLAGSTRNKVSTIQNTAATTITAKDSAAETMHAACSSPRSATSLSPTTPLSAPEDAAASVHNPGEDESVGMALGSESDYYDDDLLIPNVHVDEDLFEGLEELVGSAGSGIG</sequence>
<feature type="compositionally biased region" description="Basic residues" evidence="7">
    <location>
        <begin position="105"/>
        <end position="118"/>
    </location>
</feature>
<evidence type="ECO:0000313" key="9">
    <source>
        <dbReference type="EMBL" id="KAE8704697.1"/>
    </source>
</evidence>
<name>A0A6A3AMR6_HIBSY</name>
<proteinExistence type="inferred from homology"/>
<feature type="region of interest" description="Disordered" evidence="7">
    <location>
        <begin position="294"/>
        <end position="324"/>
    </location>
</feature>
<comment type="similarity">
    <text evidence="6">Belongs to the WRKY group II-e family.</text>
</comment>
<feature type="compositionally biased region" description="Basic residues" evidence="7">
    <location>
        <begin position="172"/>
        <end position="183"/>
    </location>
</feature>
<comment type="subcellular location">
    <subcellularLocation>
        <location evidence="1">Nucleus</location>
    </subcellularLocation>
</comment>
<feature type="compositionally biased region" description="Low complexity" evidence="7">
    <location>
        <begin position="152"/>
        <end position="169"/>
    </location>
</feature>
<dbReference type="AlphaFoldDB" id="A0A6A3AMR6"/>
<dbReference type="SMART" id="SM00774">
    <property type="entry name" value="WRKY"/>
    <property type="match status" value="1"/>
</dbReference>
<dbReference type="SUPFAM" id="SSF118290">
    <property type="entry name" value="WRKY DNA-binding domain"/>
    <property type="match status" value="1"/>
</dbReference>
<feature type="compositionally biased region" description="Low complexity" evidence="7">
    <location>
        <begin position="294"/>
        <end position="311"/>
    </location>
</feature>
<comment type="caution">
    <text evidence="9">The sequence shown here is derived from an EMBL/GenBank/DDBJ whole genome shotgun (WGS) entry which is preliminary data.</text>
</comment>
<keyword evidence="10" id="KW-1185">Reference proteome</keyword>
<dbReference type="FunFam" id="2.20.25.80:FF:000007">
    <property type="entry name" value="WRKY transcription factor 22"/>
    <property type="match status" value="1"/>
</dbReference>
<keyword evidence="5" id="KW-0539">Nucleus</keyword>
<dbReference type="GO" id="GO:0005634">
    <property type="term" value="C:nucleus"/>
    <property type="evidence" value="ECO:0007669"/>
    <property type="project" value="UniProtKB-SubCell"/>
</dbReference>
<dbReference type="InterPro" id="IPR003657">
    <property type="entry name" value="WRKY_dom"/>
</dbReference>
<evidence type="ECO:0000256" key="4">
    <source>
        <dbReference type="ARBA" id="ARBA00023163"/>
    </source>
</evidence>
<evidence type="ECO:0000256" key="3">
    <source>
        <dbReference type="ARBA" id="ARBA00023125"/>
    </source>
</evidence>
<evidence type="ECO:0000256" key="7">
    <source>
        <dbReference type="SAM" id="MobiDB-lite"/>
    </source>
</evidence>
<feature type="domain" description="WRKY" evidence="8">
    <location>
        <begin position="188"/>
        <end position="254"/>
    </location>
</feature>
<evidence type="ECO:0000256" key="1">
    <source>
        <dbReference type="ARBA" id="ARBA00004123"/>
    </source>
</evidence>
<evidence type="ECO:0000259" key="8">
    <source>
        <dbReference type="PROSITE" id="PS50811"/>
    </source>
</evidence>
<dbReference type="Pfam" id="PF03106">
    <property type="entry name" value="WRKY"/>
    <property type="match status" value="1"/>
</dbReference>
<dbReference type="PROSITE" id="PS50811">
    <property type="entry name" value="WRKY"/>
    <property type="match status" value="1"/>
</dbReference>
<dbReference type="Proteomes" id="UP000436088">
    <property type="component" value="Unassembled WGS sequence"/>
</dbReference>
<feature type="compositionally biased region" description="Polar residues" evidence="7">
    <location>
        <begin position="123"/>
        <end position="142"/>
    </location>
</feature>
<evidence type="ECO:0000256" key="6">
    <source>
        <dbReference type="ARBA" id="ARBA00060761"/>
    </source>
</evidence>
<reference evidence="9" key="1">
    <citation type="submission" date="2019-09" db="EMBL/GenBank/DDBJ databases">
        <title>Draft genome information of white flower Hibiscus syriacus.</title>
        <authorList>
            <person name="Kim Y.-M."/>
        </authorList>
    </citation>
    <scope>NUCLEOTIDE SEQUENCE [LARGE SCALE GENOMIC DNA]</scope>
    <source>
        <strain evidence="9">YM2019G1</strain>
    </source>
</reference>
<dbReference type="InterPro" id="IPR036576">
    <property type="entry name" value="WRKY_dom_sf"/>
</dbReference>
<keyword evidence="3" id="KW-0238">DNA-binding</keyword>
<dbReference type="InterPro" id="IPR044810">
    <property type="entry name" value="WRKY_plant"/>
</dbReference>
<gene>
    <name evidence="9" type="ORF">F3Y22_tig00110446pilonHSYRG00005</name>
</gene>
<dbReference type="EMBL" id="VEPZ02000990">
    <property type="protein sequence ID" value="KAE8704697.1"/>
    <property type="molecule type" value="Genomic_DNA"/>
</dbReference>
<organism evidence="9 10">
    <name type="scientific">Hibiscus syriacus</name>
    <name type="common">Rose of Sharon</name>
    <dbReference type="NCBI Taxonomy" id="106335"/>
    <lineage>
        <taxon>Eukaryota</taxon>
        <taxon>Viridiplantae</taxon>
        <taxon>Streptophyta</taxon>
        <taxon>Embryophyta</taxon>
        <taxon>Tracheophyta</taxon>
        <taxon>Spermatophyta</taxon>
        <taxon>Magnoliopsida</taxon>
        <taxon>eudicotyledons</taxon>
        <taxon>Gunneridae</taxon>
        <taxon>Pentapetalae</taxon>
        <taxon>rosids</taxon>
        <taxon>malvids</taxon>
        <taxon>Malvales</taxon>
        <taxon>Malvaceae</taxon>
        <taxon>Malvoideae</taxon>
        <taxon>Hibiscus</taxon>
    </lineage>
</organism>
<dbReference type="GO" id="GO:0003700">
    <property type="term" value="F:DNA-binding transcription factor activity"/>
    <property type="evidence" value="ECO:0007669"/>
    <property type="project" value="InterPro"/>
</dbReference>
<protein>
    <submittedName>
        <fullName evidence="9">WRKY transcription factor 27</fullName>
    </submittedName>
</protein>
<feature type="region of interest" description="Disordered" evidence="7">
    <location>
        <begin position="245"/>
        <end position="264"/>
    </location>
</feature>
<evidence type="ECO:0000256" key="2">
    <source>
        <dbReference type="ARBA" id="ARBA00023015"/>
    </source>
</evidence>